<dbReference type="EMBL" id="MCGO01000001">
    <property type="protein sequence ID" value="ORY53532.1"/>
    <property type="molecule type" value="Genomic_DNA"/>
</dbReference>
<dbReference type="GO" id="GO:0016491">
    <property type="term" value="F:oxidoreductase activity"/>
    <property type="evidence" value="ECO:0007669"/>
    <property type="project" value="UniProtKB-KW"/>
</dbReference>
<comment type="similarity">
    <text evidence="1">Belongs to the iron/ascorbate-dependent oxidoreductase family.</text>
</comment>
<dbReference type="PRINTS" id="PR00682">
    <property type="entry name" value="IPNSYNTHASE"/>
</dbReference>
<dbReference type="Gene3D" id="2.60.120.330">
    <property type="entry name" value="B-lactam Antibiotic, Isopenicillin N Synthase, Chain"/>
    <property type="match status" value="1"/>
</dbReference>
<keyword evidence="1" id="KW-0408">Iron</keyword>
<sequence length="385" mass="43405">MTRTLAALSEYHIDFSLWQPHSPDSPSSQQFVAAIRRAASGLGFFYLHNSPLSDPTRRAKMFDLVHRFFALPIETRKQIDMAKSRHFRGFCQFGDETTLYKQDMRDQVDYGPYSESAFFTDPELLTKFPYLNLLGPNQFLDDEVLEGHAAIVTDWFNQSTETCRQLTTALEAALGVEKGRLLKFLDGEGGGVVDVCGQGALPYARMKTIRYPVGDIVDGIEREKGSEQGVGAHKDSGWMTLLSPSEVAGLEVQDFDGNWLPVEYIEGAIVFNFGQQVEYVTRGLFQAATHRVVSRVDAQETRFSVAWFALPALNVKMEPLEEAEIDGEVRNIWTSARQGQDIVCDVPKGDMFPKKEEEHGMVAWRTFLRSHKQVAEAWYPDAISK</sequence>
<dbReference type="InterPro" id="IPR050231">
    <property type="entry name" value="Iron_ascorbate_oxido_reductase"/>
</dbReference>
<reference evidence="3 4" key="1">
    <citation type="submission" date="2016-07" db="EMBL/GenBank/DDBJ databases">
        <title>Pervasive Adenine N6-methylation of Active Genes in Fungi.</title>
        <authorList>
            <consortium name="DOE Joint Genome Institute"/>
            <person name="Mondo S.J."/>
            <person name="Dannebaum R.O."/>
            <person name="Kuo R.C."/>
            <person name="Labutti K."/>
            <person name="Haridas S."/>
            <person name="Kuo A."/>
            <person name="Salamov A."/>
            <person name="Ahrendt S.R."/>
            <person name="Lipzen A."/>
            <person name="Sullivan W."/>
            <person name="Andreopoulos W.B."/>
            <person name="Clum A."/>
            <person name="Lindquist E."/>
            <person name="Daum C."/>
            <person name="Ramamoorthy G.K."/>
            <person name="Gryganskyi A."/>
            <person name="Culley D."/>
            <person name="Magnuson J.K."/>
            <person name="James T.Y."/>
            <person name="O'Malley M.A."/>
            <person name="Stajich J.E."/>
            <person name="Spatafora J.W."/>
            <person name="Visel A."/>
            <person name="Grigoriev I.V."/>
        </authorList>
    </citation>
    <scope>NUCLEOTIDE SEQUENCE [LARGE SCALE GENOMIC DNA]</scope>
    <source>
        <strain evidence="3 4">JEL800</strain>
    </source>
</reference>
<dbReference type="STRING" id="329046.A0A1Y2D2L9"/>
<name>A0A1Y2D2L9_9FUNG</name>
<keyword evidence="1" id="KW-0479">Metal-binding</keyword>
<comment type="caution">
    <text evidence="3">The sequence shown here is derived from an EMBL/GenBank/DDBJ whole genome shotgun (WGS) entry which is preliminary data.</text>
</comment>
<dbReference type="InterPro" id="IPR044861">
    <property type="entry name" value="IPNS-like_FE2OG_OXY"/>
</dbReference>
<organism evidence="3 4">
    <name type="scientific">Rhizoclosmatium globosum</name>
    <dbReference type="NCBI Taxonomy" id="329046"/>
    <lineage>
        <taxon>Eukaryota</taxon>
        <taxon>Fungi</taxon>
        <taxon>Fungi incertae sedis</taxon>
        <taxon>Chytridiomycota</taxon>
        <taxon>Chytridiomycota incertae sedis</taxon>
        <taxon>Chytridiomycetes</taxon>
        <taxon>Chytridiales</taxon>
        <taxon>Chytriomycetaceae</taxon>
        <taxon>Rhizoclosmatium</taxon>
    </lineage>
</organism>
<accession>A0A1Y2D2L9</accession>
<dbReference type="Proteomes" id="UP000193642">
    <property type="component" value="Unassembled WGS sequence"/>
</dbReference>
<keyword evidence="1" id="KW-0560">Oxidoreductase</keyword>
<dbReference type="PROSITE" id="PS51471">
    <property type="entry name" value="FE2OG_OXY"/>
    <property type="match status" value="1"/>
</dbReference>
<dbReference type="InterPro" id="IPR027443">
    <property type="entry name" value="IPNS-like_sf"/>
</dbReference>
<evidence type="ECO:0000259" key="2">
    <source>
        <dbReference type="PROSITE" id="PS51471"/>
    </source>
</evidence>
<evidence type="ECO:0000313" key="4">
    <source>
        <dbReference type="Proteomes" id="UP000193642"/>
    </source>
</evidence>
<dbReference type="Pfam" id="PF14226">
    <property type="entry name" value="DIOX_N"/>
    <property type="match status" value="1"/>
</dbReference>
<feature type="domain" description="Fe2OG dioxygenase" evidence="2">
    <location>
        <begin position="202"/>
        <end position="311"/>
    </location>
</feature>
<dbReference type="Pfam" id="PF03171">
    <property type="entry name" value="2OG-FeII_Oxy"/>
    <property type="match status" value="1"/>
</dbReference>
<proteinExistence type="inferred from homology"/>
<dbReference type="SUPFAM" id="SSF51197">
    <property type="entry name" value="Clavaminate synthase-like"/>
    <property type="match status" value="1"/>
</dbReference>
<dbReference type="GO" id="GO:0046872">
    <property type="term" value="F:metal ion binding"/>
    <property type="evidence" value="ECO:0007669"/>
    <property type="project" value="UniProtKB-KW"/>
</dbReference>
<keyword evidence="4" id="KW-1185">Reference proteome</keyword>
<dbReference type="InterPro" id="IPR026992">
    <property type="entry name" value="DIOX_N"/>
</dbReference>
<protein>
    <submittedName>
        <fullName evidence="3">Clavaminate synthase-like protein</fullName>
    </submittedName>
</protein>
<dbReference type="InterPro" id="IPR005123">
    <property type="entry name" value="Oxoglu/Fe-dep_dioxygenase_dom"/>
</dbReference>
<dbReference type="PANTHER" id="PTHR47990">
    <property type="entry name" value="2-OXOGLUTARATE (2OG) AND FE(II)-DEPENDENT OXYGENASE SUPERFAMILY PROTEIN-RELATED"/>
    <property type="match status" value="1"/>
</dbReference>
<evidence type="ECO:0000313" key="3">
    <source>
        <dbReference type="EMBL" id="ORY53532.1"/>
    </source>
</evidence>
<evidence type="ECO:0000256" key="1">
    <source>
        <dbReference type="RuleBase" id="RU003682"/>
    </source>
</evidence>
<dbReference type="OrthoDB" id="627829at2759"/>
<gene>
    <name evidence="3" type="ORF">BCR33DRAFT_756824</name>
</gene>
<dbReference type="AlphaFoldDB" id="A0A1Y2D2L9"/>